<sequence length="64" mass="6614">MKLLVMGLVWRAAGSSSLGRSYAGKSPSVASLHRALAEAENAAADDGLPVRPKPRKAISDGRPA</sequence>
<evidence type="ECO:0000313" key="2">
    <source>
        <dbReference type="EMBL" id="REK84406.1"/>
    </source>
</evidence>
<dbReference type="AlphaFoldDB" id="A0A371PPG8"/>
<protein>
    <submittedName>
        <fullName evidence="2">Uncharacterized protein</fullName>
    </submittedName>
</protein>
<organism evidence="2 3">
    <name type="scientific">Streptomyces inhibens</name>
    <dbReference type="NCBI Taxonomy" id="2293571"/>
    <lineage>
        <taxon>Bacteria</taxon>
        <taxon>Bacillati</taxon>
        <taxon>Actinomycetota</taxon>
        <taxon>Actinomycetes</taxon>
        <taxon>Kitasatosporales</taxon>
        <taxon>Streptomycetaceae</taxon>
        <taxon>Streptomyces</taxon>
    </lineage>
</organism>
<dbReference type="Proteomes" id="UP000262477">
    <property type="component" value="Unassembled WGS sequence"/>
</dbReference>
<gene>
    <name evidence="2" type="ORF">DY245_43450</name>
</gene>
<keyword evidence="3" id="KW-1185">Reference proteome</keyword>
<evidence type="ECO:0000313" key="3">
    <source>
        <dbReference type="Proteomes" id="UP000262477"/>
    </source>
</evidence>
<reference evidence="2 3" key="1">
    <citation type="submission" date="2018-08" db="EMBL/GenBank/DDBJ databases">
        <title>Streptomyces NEAU-D10 sp. nov., a novel Actinomycete isolated from soil.</title>
        <authorList>
            <person name="Jin L."/>
        </authorList>
    </citation>
    <scope>NUCLEOTIDE SEQUENCE [LARGE SCALE GENOMIC DNA]</scope>
    <source>
        <strain evidence="2 3">NEAU-D10</strain>
    </source>
</reference>
<comment type="caution">
    <text evidence="2">The sequence shown here is derived from an EMBL/GenBank/DDBJ whole genome shotgun (WGS) entry which is preliminary data.</text>
</comment>
<name>A0A371PPG8_STRIH</name>
<evidence type="ECO:0000256" key="1">
    <source>
        <dbReference type="SAM" id="MobiDB-lite"/>
    </source>
</evidence>
<feature type="region of interest" description="Disordered" evidence="1">
    <location>
        <begin position="43"/>
        <end position="64"/>
    </location>
</feature>
<proteinExistence type="predicted"/>
<accession>A0A371PPG8</accession>
<dbReference type="EMBL" id="QUAC01000485">
    <property type="protein sequence ID" value="REK84406.1"/>
    <property type="molecule type" value="Genomic_DNA"/>
</dbReference>